<name>A0A974CW82_XENLA</name>
<dbReference type="EMBL" id="CM004474">
    <property type="protein sequence ID" value="OCT80557.1"/>
    <property type="molecule type" value="Genomic_DNA"/>
</dbReference>
<dbReference type="AlphaFoldDB" id="A0A974CW82"/>
<feature type="zinc finger region" description="C3H1-type" evidence="1">
    <location>
        <begin position="151"/>
        <end position="178"/>
    </location>
</feature>
<gene>
    <name evidence="3" type="ORF">XELAEV_18027368mg</name>
</gene>
<sequence length="395" mass="44179">MGAADTYACALTDTSAHLPRKVARNIEAGKFVDIYEITREAVQSKEEGEKTVEKGRKKSIFDWLKGFFVFASVYLKKQPEQCLNVIKYMDTIVDTCLFYKGSSWFDYDRAFRKKMVSCKMLSFGQKDIDLWTRWVSKEGNAVGSVKVGSAFKQRNVCFAYNERRCSRGFACKFKHACLSCGASHVVGDCLKKGDNQGFRQPFRAATQKSGNANSDGKANNHPEALKQKIEKEVGLGRMAGPFSEKPIADLVVSPLGIVPKKETGKFRMIQHLSYPEGGSVNDALDKEQCRVQYQSFDEALEEVKKLGGGALLAKVDIESRIQAGRLDEQLPKQIPFTILSGDKGFLELESQFKKTQRPAHILNPHHLEGDMMCALLNSISDTMQGTLLVREFGLR</sequence>
<keyword evidence="1" id="KW-0862">Zinc</keyword>
<accession>A0A974CW82</accession>
<dbReference type="PANTHER" id="PTHR35558">
    <property type="entry name" value="SGNH_HYDRO DOMAIN-CONTAINING PROTEIN"/>
    <property type="match status" value="1"/>
</dbReference>
<protein>
    <recommendedName>
        <fullName evidence="2">C3H1-type domain-containing protein</fullName>
    </recommendedName>
</protein>
<proteinExistence type="predicted"/>
<dbReference type="GO" id="GO:0008270">
    <property type="term" value="F:zinc ion binding"/>
    <property type="evidence" value="ECO:0007669"/>
    <property type="project" value="UniProtKB-KW"/>
</dbReference>
<organism evidence="3 4">
    <name type="scientific">Xenopus laevis</name>
    <name type="common">African clawed frog</name>
    <dbReference type="NCBI Taxonomy" id="8355"/>
    <lineage>
        <taxon>Eukaryota</taxon>
        <taxon>Metazoa</taxon>
        <taxon>Chordata</taxon>
        <taxon>Craniata</taxon>
        <taxon>Vertebrata</taxon>
        <taxon>Euteleostomi</taxon>
        <taxon>Amphibia</taxon>
        <taxon>Batrachia</taxon>
        <taxon>Anura</taxon>
        <taxon>Pipoidea</taxon>
        <taxon>Pipidae</taxon>
        <taxon>Xenopodinae</taxon>
        <taxon>Xenopus</taxon>
        <taxon>Xenopus</taxon>
    </lineage>
</organism>
<feature type="domain" description="C3H1-type" evidence="2">
    <location>
        <begin position="151"/>
        <end position="178"/>
    </location>
</feature>
<dbReference type="Pfam" id="PF18479">
    <property type="entry name" value="PIN_11"/>
    <property type="match status" value="1"/>
</dbReference>
<keyword evidence="1" id="KW-0479">Metal-binding</keyword>
<evidence type="ECO:0000313" key="4">
    <source>
        <dbReference type="Proteomes" id="UP000694892"/>
    </source>
</evidence>
<evidence type="ECO:0000259" key="2">
    <source>
        <dbReference type="PROSITE" id="PS50103"/>
    </source>
</evidence>
<dbReference type="PANTHER" id="PTHR35558:SF1">
    <property type="entry name" value="ENDONUCLEASE_EXONUCLEASE_PHOSPHATASE DOMAIN-CONTAINING PROTEIN"/>
    <property type="match status" value="1"/>
</dbReference>
<evidence type="ECO:0000256" key="1">
    <source>
        <dbReference type="PROSITE-ProRule" id="PRU00723"/>
    </source>
</evidence>
<dbReference type="InterPro" id="IPR041192">
    <property type="entry name" value="PIN_11"/>
</dbReference>
<evidence type="ECO:0000313" key="3">
    <source>
        <dbReference type="EMBL" id="OCT80557.1"/>
    </source>
</evidence>
<dbReference type="InterPro" id="IPR000571">
    <property type="entry name" value="Znf_CCCH"/>
</dbReference>
<reference evidence="4" key="1">
    <citation type="journal article" date="2016" name="Nature">
        <title>Genome evolution in the allotetraploid frog Xenopus laevis.</title>
        <authorList>
            <person name="Session A.M."/>
            <person name="Uno Y."/>
            <person name="Kwon T."/>
            <person name="Chapman J.A."/>
            <person name="Toyoda A."/>
            <person name="Takahashi S."/>
            <person name="Fukui A."/>
            <person name="Hikosaka A."/>
            <person name="Suzuki A."/>
            <person name="Kondo M."/>
            <person name="van Heeringen S.J."/>
            <person name="Quigley I."/>
            <person name="Heinz S."/>
            <person name="Ogino H."/>
            <person name="Ochi H."/>
            <person name="Hellsten U."/>
            <person name="Lyons J.B."/>
            <person name="Simakov O."/>
            <person name="Putnam N."/>
            <person name="Stites J."/>
            <person name="Kuroki Y."/>
            <person name="Tanaka T."/>
            <person name="Michiue T."/>
            <person name="Watanabe M."/>
            <person name="Bogdanovic O."/>
            <person name="Lister R."/>
            <person name="Georgiou G."/>
            <person name="Paranjpe S.S."/>
            <person name="van Kruijsbergen I."/>
            <person name="Shu S."/>
            <person name="Carlson J."/>
            <person name="Kinoshita T."/>
            <person name="Ohta Y."/>
            <person name="Mawaribuchi S."/>
            <person name="Jenkins J."/>
            <person name="Grimwood J."/>
            <person name="Schmutz J."/>
            <person name="Mitros T."/>
            <person name="Mozaffari S.V."/>
            <person name="Suzuki Y."/>
            <person name="Haramoto Y."/>
            <person name="Yamamoto T.S."/>
            <person name="Takagi C."/>
            <person name="Heald R."/>
            <person name="Miller K."/>
            <person name="Haudenschild C."/>
            <person name="Kitzman J."/>
            <person name="Nakayama T."/>
            <person name="Izutsu Y."/>
            <person name="Robert J."/>
            <person name="Fortriede J."/>
            <person name="Burns K."/>
            <person name="Lotay V."/>
            <person name="Karimi K."/>
            <person name="Yasuoka Y."/>
            <person name="Dichmann D.S."/>
            <person name="Flajnik M.F."/>
            <person name="Houston D.W."/>
            <person name="Shendure J."/>
            <person name="DuPasquier L."/>
            <person name="Vize P.D."/>
            <person name="Zorn A.M."/>
            <person name="Ito M."/>
            <person name="Marcotte E.M."/>
            <person name="Wallingford J.B."/>
            <person name="Ito Y."/>
            <person name="Asashima M."/>
            <person name="Ueno N."/>
            <person name="Matsuda Y."/>
            <person name="Veenstra G.J."/>
            <person name="Fujiyama A."/>
            <person name="Harland R.M."/>
            <person name="Taira M."/>
            <person name="Rokhsar D.S."/>
        </authorList>
    </citation>
    <scope>NUCLEOTIDE SEQUENCE [LARGE SCALE GENOMIC DNA]</scope>
    <source>
        <strain evidence="4">J</strain>
    </source>
</reference>
<dbReference type="Proteomes" id="UP000694892">
    <property type="component" value="Chromosome 5L"/>
</dbReference>
<keyword evidence="1" id="KW-0863">Zinc-finger</keyword>
<dbReference type="PROSITE" id="PS50103">
    <property type="entry name" value="ZF_C3H1"/>
    <property type="match status" value="1"/>
</dbReference>